<dbReference type="PANTHER" id="PTHR45138:SF9">
    <property type="entry name" value="DIGUANYLATE CYCLASE DGCM-RELATED"/>
    <property type="match status" value="1"/>
</dbReference>
<evidence type="ECO:0000256" key="2">
    <source>
        <dbReference type="ARBA" id="ARBA00034247"/>
    </source>
</evidence>
<evidence type="ECO:0000259" key="3">
    <source>
        <dbReference type="PROSITE" id="PS50112"/>
    </source>
</evidence>
<dbReference type="EMBL" id="CP001734">
    <property type="protein sequence ID" value="ACV67359.1"/>
    <property type="molecule type" value="Genomic_DNA"/>
</dbReference>
<accession>C8WZ84</accession>
<dbReference type="InterPro" id="IPR013656">
    <property type="entry name" value="PAS_4"/>
</dbReference>
<dbReference type="HOGENOM" id="CLU_015240_0_0_7"/>
<gene>
    <name evidence="6" type="ordered locus">Dret_0057</name>
</gene>
<feature type="domain" description="GGDEF" evidence="5">
    <location>
        <begin position="408"/>
        <end position="541"/>
    </location>
</feature>
<dbReference type="GO" id="GO:0052621">
    <property type="term" value="F:diguanylate cyclase activity"/>
    <property type="evidence" value="ECO:0007669"/>
    <property type="project" value="UniProtKB-EC"/>
</dbReference>
<feature type="domain" description="PAC" evidence="4">
    <location>
        <begin position="202"/>
        <end position="252"/>
    </location>
</feature>
<organism evidence="6 7">
    <name type="scientific">Desulfohalobium retbaense (strain ATCC 49708 / DSM 5692 / JCM 16813 / HR100)</name>
    <dbReference type="NCBI Taxonomy" id="485915"/>
    <lineage>
        <taxon>Bacteria</taxon>
        <taxon>Pseudomonadati</taxon>
        <taxon>Thermodesulfobacteriota</taxon>
        <taxon>Desulfovibrionia</taxon>
        <taxon>Desulfovibrionales</taxon>
        <taxon>Desulfohalobiaceae</taxon>
        <taxon>Desulfohalobium</taxon>
    </lineage>
</organism>
<reference evidence="7" key="1">
    <citation type="submission" date="2009-09" db="EMBL/GenBank/DDBJ databases">
        <title>The complete chromosome of Desulfohalobium retbaense DSM 5692.</title>
        <authorList>
            <consortium name="US DOE Joint Genome Institute (JGI-PGF)"/>
            <person name="Lucas S."/>
            <person name="Copeland A."/>
            <person name="Lapidus A."/>
            <person name="Glavina del Rio T."/>
            <person name="Dalin E."/>
            <person name="Tice H."/>
            <person name="Bruce D."/>
            <person name="Goodwin L."/>
            <person name="Pitluck S."/>
            <person name="Kyrpides N."/>
            <person name="Mavromatis K."/>
            <person name="Ivanova N."/>
            <person name="Mikhailova N."/>
            <person name="Munk A.C."/>
            <person name="Brettin T."/>
            <person name="Detter J.C."/>
            <person name="Han C."/>
            <person name="Tapia R."/>
            <person name="Larimer F."/>
            <person name="Land M."/>
            <person name="Hauser L."/>
            <person name="Markowitz V."/>
            <person name="Cheng J.-F."/>
            <person name="Hugenholtz P."/>
            <person name="Woyke T."/>
            <person name="Wu D."/>
            <person name="Spring S."/>
            <person name="Klenk H.-P."/>
            <person name="Eisen J.A."/>
        </authorList>
    </citation>
    <scope>NUCLEOTIDE SEQUENCE [LARGE SCALE GENOMIC DNA]</scope>
    <source>
        <strain evidence="7">DSM 5692</strain>
    </source>
</reference>
<dbReference type="eggNOG" id="COG2202">
    <property type="taxonomic scope" value="Bacteria"/>
</dbReference>
<dbReference type="SUPFAM" id="SSF55073">
    <property type="entry name" value="Nucleotide cyclase"/>
    <property type="match status" value="1"/>
</dbReference>
<dbReference type="RefSeq" id="WP_015750519.1">
    <property type="nucleotide sequence ID" value="NC_013223.1"/>
</dbReference>
<dbReference type="OrthoDB" id="5460745at2"/>
<dbReference type="Pfam" id="PF08448">
    <property type="entry name" value="PAS_4"/>
    <property type="match status" value="1"/>
</dbReference>
<dbReference type="PANTHER" id="PTHR45138">
    <property type="entry name" value="REGULATORY COMPONENTS OF SENSORY TRANSDUCTION SYSTEM"/>
    <property type="match status" value="1"/>
</dbReference>
<dbReference type="Gene3D" id="3.30.450.20">
    <property type="entry name" value="PAS domain"/>
    <property type="match status" value="3"/>
</dbReference>
<dbReference type="PROSITE" id="PS50112">
    <property type="entry name" value="PAS"/>
    <property type="match status" value="2"/>
</dbReference>
<dbReference type="InterPro" id="IPR000160">
    <property type="entry name" value="GGDEF_dom"/>
</dbReference>
<dbReference type="InterPro" id="IPR001610">
    <property type="entry name" value="PAC"/>
</dbReference>
<name>C8WZ84_DESRD</name>
<protein>
    <recommendedName>
        <fullName evidence="1">diguanylate cyclase</fullName>
        <ecNumber evidence="1">2.7.7.65</ecNumber>
    </recommendedName>
</protein>
<dbReference type="Pfam" id="PF08447">
    <property type="entry name" value="PAS_3"/>
    <property type="match status" value="1"/>
</dbReference>
<evidence type="ECO:0000313" key="6">
    <source>
        <dbReference type="EMBL" id="ACV67359.1"/>
    </source>
</evidence>
<evidence type="ECO:0000313" key="7">
    <source>
        <dbReference type="Proteomes" id="UP000001052"/>
    </source>
</evidence>
<dbReference type="PROSITE" id="PS50113">
    <property type="entry name" value="PAC"/>
    <property type="match status" value="1"/>
</dbReference>
<dbReference type="InterPro" id="IPR000700">
    <property type="entry name" value="PAS-assoc_C"/>
</dbReference>
<dbReference type="CDD" id="cd01949">
    <property type="entry name" value="GGDEF"/>
    <property type="match status" value="1"/>
</dbReference>
<dbReference type="AlphaFoldDB" id="C8WZ84"/>
<dbReference type="SMART" id="SM00267">
    <property type="entry name" value="GGDEF"/>
    <property type="match status" value="1"/>
</dbReference>
<feature type="domain" description="PAS" evidence="3">
    <location>
        <begin position="126"/>
        <end position="199"/>
    </location>
</feature>
<dbReference type="NCBIfam" id="TIGR00229">
    <property type="entry name" value="sensory_box"/>
    <property type="match status" value="2"/>
</dbReference>
<dbReference type="Pfam" id="PF13426">
    <property type="entry name" value="PAS_9"/>
    <property type="match status" value="1"/>
</dbReference>
<sequence length="550" mass="63778">MTQLIDVHSELLPVFLEQIEDAIAIVNTEHIYIFANAAYCRLRRTDPATIIGKHVREIVGEDFYQLLVREKLEEVLQGAQVQYESPVTSDAGHTSHLAVSYFPLPDATAPAYVAAVLRDISAPKEQEEVLRFLVENINEVFWLRDLNQDRVIYVSPSISSVFGITPEDMYSDSRAFMRMIDERDLARVQRAFQAVRNERIDFNEEYRIVHPEKGVRWIHARTYRFESDHKKLFVGTAEDITERKVQEEHVLKSKQHVEALYRGIPLPIFTWERRNDDFMLSSFNTAAVEMTQGKAKHLKGRWLSEVYRDQNPQVIEDIHRCFESRSNLRRQMSYTLVSTGEEKYIEASYVYVPDRHVMAMVNDITHQQQYQEHLKRLSRTDELTGLFNRRHFITLMHKEFSRARRTHERLTLAMLDIDHFKDVNDKYGHDVGDHVLQHLGRILREDVRPYDIAARYGGEEFAICFPDTDLSQADHICERLRTLCAASEVSRNGGTIGFTVSFGLSELRPEHEDLDGLLKSADNALYAAKANGRNRIEHDVVYCDQQTGCS</sequence>
<dbReference type="SMART" id="SM00091">
    <property type="entry name" value="PAS"/>
    <property type="match status" value="3"/>
</dbReference>
<dbReference type="InterPro" id="IPR050469">
    <property type="entry name" value="Diguanylate_Cyclase"/>
</dbReference>
<dbReference type="SUPFAM" id="SSF55785">
    <property type="entry name" value="PYP-like sensor domain (PAS domain)"/>
    <property type="match status" value="3"/>
</dbReference>
<dbReference type="Proteomes" id="UP000001052">
    <property type="component" value="Chromosome"/>
</dbReference>
<dbReference type="STRING" id="485915.Dret_0057"/>
<dbReference type="EC" id="2.7.7.65" evidence="1"/>
<dbReference type="InterPro" id="IPR035965">
    <property type="entry name" value="PAS-like_dom_sf"/>
</dbReference>
<keyword evidence="7" id="KW-1185">Reference proteome</keyword>
<dbReference type="InterPro" id="IPR043128">
    <property type="entry name" value="Rev_trsase/Diguanyl_cyclase"/>
</dbReference>
<dbReference type="KEGG" id="drt:Dret_0057"/>
<evidence type="ECO:0000259" key="5">
    <source>
        <dbReference type="PROSITE" id="PS50887"/>
    </source>
</evidence>
<evidence type="ECO:0000259" key="4">
    <source>
        <dbReference type="PROSITE" id="PS50113"/>
    </source>
</evidence>
<dbReference type="CDD" id="cd00130">
    <property type="entry name" value="PAS"/>
    <property type="match status" value="2"/>
</dbReference>
<reference evidence="6 7" key="2">
    <citation type="journal article" date="2010" name="Stand. Genomic Sci.">
        <title>Complete genome sequence of Desulfohalobium retbaense type strain (HR(100)).</title>
        <authorList>
            <person name="Spring S."/>
            <person name="Nolan M."/>
            <person name="Lapidus A."/>
            <person name="Glavina Del Rio T."/>
            <person name="Copeland A."/>
            <person name="Tice H."/>
            <person name="Cheng J.F."/>
            <person name="Lucas S."/>
            <person name="Land M."/>
            <person name="Chen F."/>
            <person name="Bruce D."/>
            <person name="Goodwin L."/>
            <person name="Pitluck S."/>
            <person name="Ivanova N."/>
            <person name="Mavromatis K."/>
            <person name="Mikhailova N."/>
            <person name="Pati A."/>
            <person name="Chen A."/>
            <person name="Palaniappan K."/>
            <person name="Hauser L."/>
            <person name="Chang Y.J."/>
            <person name="Jeffries C.D."/>
            <person name="Munk C."/>
            <person name="Kiss H."/>
            <person name="Chain P."/>
            <person name="Han C."/>
            <person name="Brettin T."/>
            <person name="Detter J.C."/>
            <person name="Schuler E."/>
            <person name="Goker M."/>
            <person name="Rohde M."/>
            <person name="Bristow J."/>
            <person name="Eisen J.A."/>
            <person name="Markowitz V."/>
            <person name="Hugenholtz P."/>
            <person name="Kyrpides N.C."/>
            <person name="Klenk H.P."/>
        </authorList>
    </citation>
    <scope>NUCLEOTIDE SEQUENCE [LARGE SCALE GENOMIC DNA]</scope>
    <source>
        <strain evidence="6 7">DSM 5692</strain>
    </source>
</reference>
<proteinExistence type="predicted"/>
<dbReference type="SMART" id="SM00086">
    <property type="entry name" value="PAC"/>
    <property type="match status" value="1"/>
</dbReference>
<dbReference type="InterPro" id="IPR013655">
    <property type="entry name" value="PAS_fold_3"/>
</dbReference>
<dbReference type="Pfam" id="PF00990">
    <property type="entry name" value="GGDEF"/>
    <property type="match status" value="1"/>
</dbReference>
<dbReference type="FunFam" id="3.30.70.270:FF:000001">
    <property type="entry name" value="Diguanylate cyclase domain protein"/>
    <property type="match status" value="1"/>
</dbReference>
<evidence type="ECO:0000256" key="1">
    <source>
        <dbReference type="ARBA" id="ARBA00012528"/>
    </source>
</evidence>
<dbReference type="PROSITE" id="PS50887">
    <property type="entry name" value="GGDEF"/>
    <property type="match status" value="1"/>
</dbReference>
<dbReference type="NCBIfam" id="TIGR00254">
    <property type="entry name" value="GGDEF"/>
    <property type="match status" value="1"/>
</dbReference>
<comment type="catalytic activity">
    <reaction evidence="2">
        <text>2 GTP = 3',3'-c-di-GMP + 2 diphosphate</text>
        <dbReference type="Rhea" id="RHEA:24898"/>
        <dbReference type="ChEBI" id="CHEBI:33019"/>
        <dbReference type="ChEBI" id="CHEBI:37565"/>
        <dbReference type="ChEBI" id="CHEBI:58805"/>
        <dbReference type="EC" id="2.7.7.65"/>
    </reaction>
</comment>
<feature type="domain" description="PAS" evidence="3">
    <location>
        <begin position="8"/>
        <end position="79"/>
    </location>
</feature>
<dbReference type="Gene3D" id="3.30.70.270">
    <property type="match status" value="1"/>
</dbReference>
<dbReference type="InterPro" id="IPR029787">
    <property type="entry name" value="Nucleotide_cyclase"/>
</dbReference>
<dbReference type="InterPro" id="IPR000014">
    <property type="entry name" value="PAS"/>
</dbReference>
<dbReference type="eggNOG" id="COG3706">
    <property type="taxonomic scope" value="Bacteria"/>
</dbReference>